<dbReference type="CDD" id="cd01392">
    <property type="entry name" value="HTH_LacI"/>
    <property type="match status" value="1"/>
</dbReference>
<keyword evidence="3" id="KW-0804">Transcription</keyword>
<dbReference type="EMBL" id="BMGR01000013">
    <property type="protein sequence ID" value="GGG16721.1"/>
    <property type="molecule type" value="Genomic_DNA"/>
</dbReference>
<comment type="caution">
    <text evidence="6">The sequence shown here is derived from an EMBL/GenBank/DDBJ whole genome shotgun (WGS) entry which is preliminary data.</text>
</comment>
<protein>
    <submittedName>
        <fullName evidence="6">LacI family transcriptional regulator</fullName>
    </submittedName>
</protein>
<dbReference type="PROSITE" id="PS00356">
    <property type="entry name" value="HTH_LACI_1"/>
    <property type="match status" value="1"/>
</dbReference>
<dbReference type="InterPro" id="IPR028082">
    <property type="entry name" value="Peripla_BP_I"/>
</dbReference>
<evidence type="ECO:0000256" key="2">
    <source>
        <dbReference type="ARBA" id="ARBA00023125"/>
    </source>
</evidence>
<evidence type="ECO:0000313" key="6">
    <source>
        <dbReference type="EMBL" id="GGG16721.1"/>
    </source>
</evidence>
<evidence type="ECO:0000256" key="1">
    <source>
        <dbReference type="ARBA" id="ARBA00023015"/>
    </source>
</evidence>
<dbReference type="InterPro" id="IPR000843">
    <property type="entry name" value="HTH_LacI"/>
</dbReference>
<dbReference type="SMART" id="SM00354">
    <property type="entry name" value="HTH_LACI"/>
    <property type="match status" value="1"/>
</dbReference>
<sequence length="346" mass="38752">MQRTKQPTMKDVAKLAGVTQPTVSNVVNGSESVSAEVRERVLKAIEELGYVPNALAKGLKQQRTNTVGLIIPDIESGFYGEIAKGVEKTLRASGYITFLCNTFYNPDLEKVYLNALIQQNVAGIIVAYPLVNKKIYANFNKFNIPLVVLDDKVEDESFTIPSVELNNISGSRLAVEHLYRTGAKRICFASEPLFSRALQLRYEGFRQAMEKFELEVDEQLILIENNQYDKIKMGYNLGAQILLNDAVDAIYASSDNLAFGIMKRLQEYGIKIPEDIIVIGYDDVPLSELISPTLTTVSQPKYQMAKKGSEILIKMMNKEENETTEVMYEPSLIIRQSSIKAVKVNS</sequence>
<dbReference type="AlphaFoldDB" id="A0A917G0E3"/>
<evidence type="ECO:0000259" key="4">
    <source>
        <dbReference type="PROSITE" id="PS50932"/>
    </source>
</evidence>
<feature type="domain" description="HTH cro/C1-type" evidence="5">
    <location>
        <begin position="8"/>
        <end position="51"/>
    </location>
</feature>
<dbReference type="PROSITE" id="PS50943">
    <property type="entry name" value="HTH_CROC1"/>
    <property type="match status" value="1"/>
</dbReference>
<dbReference type="RefSeq" id="WP_188532555.1">
    <property type="nucleotide sequence ID" value="NZ_BMGR01000013.1"/>
</dbReference>
<gene>
    <name evidence="6" type="primary">rbsR</name>
    <name evidence="6" type="ORF">GCM10010916_36960</name>
</gene>
<reference evidence="6" key="1">
    <citation type="journal article" date="2014" name="Int. J. Syst. Evol. Microbiol.">
        <title>Complete genome sequence of Corynebacterium casei LMG S-19264T (=DSM 44701T), isolated from a smear-ripened cheese.</title>
        <authorList>
            <consortium name="US DOE Joint Genome Institute (JGI-PGF)"/>
            <person name="Walter F."/>
            <person name="Albersmeier A."/>
            <person name="Kalinowski J."/>
            <person name="Ruckert C."/>
        </authorList>
    </citation>
    <scope>NUCLEOTIDE SEQUENCE</scope>
    <source>
        <strain evidence="6">CGMCC 1.12987</strain>
    </source>
</reference>
<dbReference type="InterPro" id="IPR010982">
    <property type="entry name" value="Lambda_DNA-bd_dom_sf"/>
</dbReference>
<dbReference type="InterPro" id="IPR046335">
    <property type="entry name" value="LacI/GalR-like_sensor"/>
</dbReference>
<dbReference type="Gene3D" id="1.10.260.40">
    <property type="entry name" value="lambda repressor-like DNA-binding domains"/>
    <property type="match status" value="1"/>
</dbReference>
<dbReference type="PANTHER" id="PTHR30146:SF109">
    <property type="entry name" value="HTH-TYPE TRANSCRIPTIONAL REGULATOR GALS"/>
    <property type="match status" value="1"/>
</dbReference>
<evidence type="ECO:0000256" key="3">
    <source>
        <dbReference type="ARBA" id="ARBA00023163"/>
    </source>
</evidence>
<accession>A0A917G0E3</accession>
<name>A0A917G0E3_9BACL</name>
<dbReference type="PROSITE" id="PS50932">
    <property type="entry name" value="HTH_LACI_2"/>
    <property type="match status" value="1"/>
</dbReference>
<feature type="domain" description="HTH lacI-type" evidence="4">
    <location>
        <begin position="7"/>
        <end position="61"/>
    </location>
</feature>
<evidence type="ECO:0000313" key="7">
    <source>
        <dbReference type="Proteomes" id="UP000644756"/>
    </source>
</evidence>
<reference evidence="6" key="2">
    <citation type="submission" date="2020-09" db="EMBL/GenBank/DDBJ databases">
        <authorList>
            <person name="Sun Q."/>
            <person name="Zhou Y."/>
        </authorList>
    </citation>
    <scope>NUCLEOTIDE SEQUENCE</scope>
    <source>
        <strain evidence="6">CGMCC 1.12987</strain>
    </source>
</reference>
<dbReference type="Pfam" id="PF13377">
    <property type="entry name" value="Peripla_BP_3"/>
    <property type="match status" value="1"/>
</dbReference>
<dbReference type="Proteomes" id="UP000644756">
    <property type="component" value="Unassembled WGS sequence"/>
</dbReference>
<keyword evidence="2" id="KW-0238">DNA-binding</keyword>
<dbReference type="SUPFAM" id="SSF47413">
    <property type="entry name" value="lambda repressor-like DNA-binding domains"/>
    <property type="match status" value="1"/>
</dbReference>
<dbReference type="InterPro" id="IPR001387">
    <property type="entry name" value="Cro/C1-type_HTH"/>
</dbReference>
<dbReference type="Pfam" id="PF00356">
    <property type="entry name" value="LacI"/>
    <property type="match status" value="1"/>
</dbReference>
<dbReference type="CDD" id="cd06267">
    <property type="entry name" value="PBP1_LacI_sugar_binding-like"/>
    <property type="match status" value="1"/>
</dbReference>
<proteinExistence type="predicted"/>
<evidence type="ECO:0000259" key="5">
    <source>
        <dbReference type="PROSITE" id="PS50943"/>
    </source>
</evidence>
<dbReference type="Gene3D" id="3.40.50.2300">
    <property type="match status" value="2"/>
</dbReference>
<dbReference type="GO" id="GO:0003700">
    <property type="term" value="F:DNA-binding transcription factor activity"/>
    <property type="evidence" value="ECO:0007669"/>
    <property type="project" value="TreeGrafter"/>
</dbReference>
<dbReference type="GO" id="GO:0000976">
    <property type="term" value="F:transcription cis-regulatory region binding"/>
    <property type="evidence" value="ECO:0007669"/>
    <property type="project" value="TreeGrafter"/>
</dbReference>
<keyword evidence="1" id="KW-0805">Transcription regulation</keyword>
<organism evidence="6 7">
    <name type="scientific">Paenibacillus abyssi</name>
    <dbReference type="NCBI Taxonomy" id="1340531"/>
    <lineage>
        <taxon>Bacteria</taxon>
        <taxon>Bacillati</taxon>
        <taxon>Bacillota</taxon>
        <taxon>Bacilli</taxon>
        <taxon>Bacillales</taxon>
        <taxon>Paenibacillaceae</taxon>
        <taxon>Paenibacillus</taxon>
    </lineage>
</organism>
<keyword evidence="7" id="KW-1185">Reference proteome</keyword>
<dbReference type="SUPFAM" id="SSF53822">
    <property type="entry name" value="Periplasmic binding protein-like I"/>
    <property type="match status" value="1"/>
</dbReference>
<dbReference type="PANTHER" id="PTHR30146">
    <property type="entry name" value="LACI-RELATED TRANSCRIPTIONAL REPRESSOR"/>
    <property type="match status" value="1"/>
</dbReference>